<protein>
    <submittedName>
        <fullName evidence="3">M23 family peptidase</fullName>
    </submittedName>
</protein>
<dbReference type="InterPro" id="IPR016047">
    <property type="entry name" value="M23ase_b-sheet_dom"/>
</dbReference>
<evidence type="ECO:0000313" key="3">
    <source>
        <dbReference type="EMBL" id="RRR20172.1"/>
    </source>
</evidence>
<accession>A0A426SPG3</accession>
<dbReference type="InterPro" id="IPR011055">
    <property type="entry name" value="Dup_hybrid_motif"/>
</dbReference>
<evidence type="ECO:0000313" key="4">
    <source>
        <dbReference type="Proteomes" id="UP000274327"/>
    </source>
</evidence>
<dbReference type="GeneID" id="79064404"/>
<feature type="domain" description="M23ase beta-sheet core" evidence="2">
    <location>
        <begin position="73"/>
        <end position="169"/>
    </location>
</feature>
<keyword evidence="1" id="KW-0732">Signal</keyword>
<organism evidence="3 4">
    <name type="scientific">Brachybacterium paraconglomeratum</name>
    <dbReference type="NCBI Taxonomy" id="173362"/>
    <lineage>
        <taxon>Bacteria</taxon>
        <taxon>Bacillati</taxon>
        <taxon>Actinomycetota</taxon>
        <taxon>Actinomycetes</taxon>
        <taxon>Micrococcales</taxon>
        <taxon>Dermabacteraceae</taxon>
        <taxon>Brachybacterium</taxon>
    </lineage>
</organism>
<gene>
    <name evidence="3" type="ORF">DS079_01830</name>
</gene>
<dbReference type="AlphaFoldDB" id="A0A426SPG3"/>
<comment type="caution">
    <text evidence="3">The sequence shown here is derived from an EMBL/GenBank/DDBJ whole genome shotgun (WGS) entry which is preliminary data.</text>
</comment>
<dbReference type="CDD" id="cd12797">
    <property type="entry name" value="M23_peptidase"/>
    <property type="match status" value="1"/>
</dbReference>
<dbReference type="RefSeq" id="WP_126984583.1">
    <property type="nucleotide sequence ID" value="NZ_ML133851.1"/>
</dbReference>
<keyword evidence="4" id="KW-1185">Reference proteome</keyword>
<dbReference type="PANTHER" id="PTHR21666">
    <property type="entry name" value="PEPTIDASE-RELATED"/>
    <property type="match status" value="1"/>
</dbReference>
<sequence length="246" mass="23526">MIPSPAPPPSPPPLSLPASPAALVLALLVLLLPVVVMPSAAARADGPRWQWPAPPPHEVIAPFDAPATPYGPGHRGIDIAVPGGAEVRAVEGGTVRFSGSVAGRGVVSVVHADGLISTYEPVDGGVSAGDPVGAGQVLGTLEGSSPASHCAGRDCLHLGARRGELYVDPLLLLGGRGPSVLLPWAGGASGDGAGATGPGASLDAGAGSAGTASGAGASAGPAAGAGVSSRAVAQVARHGARAVALA</sequence>
<dbReference type="GO" id="GO:0004222">
    <property type="term" value="F:metalloendopeptidase activity"/>
    <property type="evidence" value="ECO:0007669"/>
    <property type="project" value="TreeGrafter"/>
</dbReference>
<name>A0A426SPG3_9MICO</name>
<dbReference type="Proteomes" id="UP000274327">
    <property type="component" value="Unassembled WGS sequence"/>
</dbReference>
<dbReference type="PANTHER" id="PTHR21666:SF289">
    <property type="entry name" value="L-ALA--D-GLU ENDOPEPTIDASE"/>
    <property type="match status" value="1"/>
</dbReference>
<proteinExistence type="predicted"/>
<dbReference type="InterPro" id="IPR050570">
    <property type="entry name" value="Cell_wall_metabolism_enzyme"/>
</dbReference>
<evidence type="ECO:0000256" key="1">
    <source>
        <dbReference type="ARBA" id="ARBA00022729"/>
    </source>
</evidence>
<dbReference type="Pfam" id="PF01551">
    <property type="entry name" value="Peptidase_M23"/>
    <property type="match status" value="1"/>
</dbReference>
<evidence type="ECO:0000259" key="2">
    <source>
        <dbReference type="Pfam" id="PF01551"/>
    </source>
</evidence>
<reference evidence="3 4" key="1">
    <citation type="submission" date="2018-07" db="EMBL/GenBank/DDBJ databases">
        <title>Brachybacteriurn paraconglorneratum KCTC 9916.</title>
        <authorList>
            <person name="Li Y."/>
        </authorList>
    </citation>
    <scope>NUCLEOTIDE SEQUENCE [LARGE SCALE GENOMIC DNA]</scope>
    <source>
        <strain evidence="3 4">KCTC 9916</strain>
    </source>
</reference>
<dbReference type="EMBL" id="QOCI01000001">
    <property type="protein sequence ID" value="RRR20172.1"/>
    <property type="molecule type" value="Genomic_DNA"/>
</dbReference>
<dbReference type="Gene3D" id="2.70.70.10">
    <property type="entry name" value="Glucose Permease (Domain IIA)"/>
    <property type="match status" value="1"/>
</dbReference>
<dbReference type="SUPFAM" id="SSF51261">
    <property type="entry name" value="Duplicated hybrid motif"/>
    <property type="match status" value="1"/>
</dbReference>